<feature type="signal peptide" evidence="3">
    <location>
        <begin position="1"/>
        <end position="16"/>
    </location>
</feature>
<evidence type="ECO:0000256" key="2">
    <source>
        <dbReference type="SAM" id="MobiDB-lite"/>
    </source>
</evidence>
<feature type="compositionally biased region" description="Low complexity" evidence="2">
    <location>
        <begin position="26"/>
        <end position="41"/>
    </location>
</feature>
<dbReference type="Pfam" id="PF01497">
    <property type="entry name" value="Peripla_BP_2"/>
    <property type="match status" value="1"/>
</dbReference>
<dbReference type="PROSITE" id="PS50983">
    <property type="entry name" value="FE_B12_PBP"/>
    <property type="match status" value="1"/>
</dbReference>
<dbReference type="InterPro" id="IPR050902">
    <property type="entry name" value="ABC_Transporter_SBP"/>
</dbReference>
<evidence type="ECO:0000256" key="1">
    <source>
        <dbReference type="ARBA" id="ARBA00008814"/>
    </source>
</evidence>
<gene>
    <name evidence="5" type="ORF">EII34_00630</name>
</gene>
<protein>
    <submittedName>
        <fullName evidence="5">Prevent-host-death protein</fullName>
    </submittedName>
</protein>
<evidence type="ECO:0000313" key="6">
    <source>
        <dbReference type="Proteomes" id="UP000280819"/>
    </source>
</evidence>
<feature type="region of interest" description="Disordered" evidence="2">
    <location>
        <begin position="21"/>
        <end position="41"/>
    </location>
</feature>
<dbReference type="PROSITE" id="PS51257">
    <property type="entry name" value="PROKAR_LIPOPROTEIN"/>
    <property type="match status" value="1"/>
</dbReference>
<dbReference type="AlphaFoldDB" id="A0A3P1TCN5"/>
<comment type="caution">
    <text evidence="5">The sequence shown here is derived from an EMBL/GenBank/DDBJ whole genome shotgun (WGS) entry which is preliminary data.</text>
</comment>
<dbReference type="Proteomes" id="UP000280819">
    <property type="component" value="Unassembled WGS sequence"/>
</dbReference>
<feature type="chain" id="PRO_5038677591" evidence="3">
    <location>
        <begin position="17"/>
        <end position="394"/>
    </location>
</feature>
<dbReference type="EMBL" id="RQZG01000001">
    <property type="protein sequence ID" value="RRD07038.1"/>
    <property type="molecule type" value="Genomic_DNA"/>
</dbReference>
<dbReference type="SUPFAM" id="SSF53807">
    <property type="entry name" value="Helical backbone' metal receptor"/>
    <property type="match status" value="1"/>
</dbReference>
<keyword evidence="3" id="KW-0732">Signal</keyword>
<dbReference type="PANTHER" id="PTHR30535:SF34">
    <property type="entry name" value="MOLYBDATE-BINDING PROTEIN MOLA"/>
    <property type="match status" value="1"/>
</dbReference>
<dbReference type="PANTHER" id="PTHR30535">
    <property type="entry name" value="VITAMIN B12-BINDING PROTEIN"/>
    <property type="match status" value="1"/>
</dbReference>
<dbReference type="OrthoDB" id="9775594at2"/>
<name>A0A3P1TCN5_9ACTN</name>
<organism evidence="5 6">
    <name type="scientific">Arachnia propionica</name>
    <dbReference type="NCBI Taxonomy" id="1750"/>
    <lineage>
        <taxon>Bacteria</taxon>
        <taxon>Bacillati</taxon>
        <taxon>Actinomycetota</taxon>
        <taxon>Actinomycetes</taxon>
        <taxon>Propionibacteriales</taxon>
        <taxon>Propionibacteriaceae</taxon>
        <taxon>Arachnia</taxon>
    </lineage>
</organism>
<reference evidence="5 6" key="1">
    <citation type="submission" date="2018-11" db="EMBL/GenBank/DDBJ databases">
        <title>Genomes From Bacteria Associated with the Canine Oral Cavity: a Test Case for Automated Genome-Based Taxonomic Assignment.</title>
        <authorList>
            <person name="Coil D.A."/>
            <person name="Jospin G."/>
            <person name="Darling A.E."/>
            <person name="Wallis C."/>
            <person name="Davis I.J."/>
            <person name="Harris S."/>
            <person name="Eisen J.A."/>
            <person name="Holcombe L.J."/>
            <person name="O'Flynn C."/>
        </authorList>
    </citation>
    <scope>NUCLEOTIDE SEQUENCE [LARGE SCALE GENOMIC DNA]</scope>
    <source>
        <strain evidence="5 6">OH887_COT-365</strain>
    </source>
</reference>
<sequence>MKRRIFLGAVSLTALAACSGGTHQESTGSGSPTPGSSAGAGALTFTDVAGRTVTLEAAPSRIVLGESRHAYSLLFLQRDNLLDKVVAWGSDLQKAAPDVYQRLEKVKPEVADLPVIGSVSKGDLSVETLLEHKPDLFLMTLDQYESAQQEGFDAKLDTAGIPYAVTDFRRKPVDNTHTSVELLGTIFGVSEKATEFLTYYDSLVKPVTAAAAARAEGERPVAFVWRSAGISEPGRTFGDNNFGQIVAASGGVNLGTTLLAGQDGTITTEQLIASQPALIIATGGDWEQQQPSDKASTGYVKLGYNATPEQTDQTLAQLVNETGYGELKAFADKQVFGIYHQFYDAPFNFLAYLAFAEWQGLQVEGQPGVDQVWREFHTRFMPFEAEGVFAAKLS</sequence>
<evidence type="ECO:0000259" key="4">
    <source>
        <dbReference type="PROSITE" id="PS50983"/>
    </source>
</evidence>
<dbReference type="InterPro" id="IPR002491">
    <property type="entry name" value="ABC_transptr_periplasmic_BD"/>
</dbReference>
<proteinExistence type="inferred from homology"/>
<comment type="similarity">
    <text evidence="1">Belongs to the bacterial solute-binding protein 8 family.</text>
</comment>
<evidence type="ECO:0000256" key="3">
    <source>
        <dbReference type="SAM" id="SignalP"/>
    </source>
</evidence>
<dbReference type="Gene3D" id="3.40.50.1980">
    <property type="entry name" value="Nitrogenase molybdenum iron protein domain"/>
    <property type="match status" value="2"/>
</dbReference>
<accession>A0A3P1TCN5</accession>
<dbReference type="RefSeq" id="WP_124841737.1">
    <property type="nucleotide sequence ID" value="NZ_RQZG01000001.1"/>
</dbReference>
<feature type="domain" description="Fe/B12 periplasmic-binding" evidence="4">
    <location>
        <begin position="61"/>
        <end position="367"/>
    </location>
</feature>
<evidence type="ECO:0000313" key="5">
    <source>
        <dbReference type="EMBL" id="RRD07038.1"/>
    </source>
</evidence>